<comment type="caution">
    <text evidence="2">The sequence shown here is derived from an EMBL/GenBank/DDBJ whole genome shotgun (WGS) entry which is preliminary data.</text>
</comment>
<dbReference type="Proteomes" id="UP001151760">
    <property type="component" value="Unassembled WGS sequence"/>
</dbReference>
<accession>A0ABQ5G5H1</accession>
<evidence type="ECO:0000313" key="3">
    <source>
        <dbReference type="Proteomes" id="UP001151760"/>
    </source>
</evidence>
<proteinExistence type="predicted"/>
<organism evidence="2 3">
    <name type="scientific">Tanacetum coccineum</name>
    <dbReference type="NCBI Taxonomy" id="301880"/>
    <lineage>
        <taxon>Eukaryota</taxon>
        <taxon>Viridiplantae</taxon>
        <taxon>Streptophyta</taxon>
        <taxon>Embryophyta</taxon>
        <taxon>Tracheophyta</taxon>
        <taxon>Spermatophyta</taxon>
        <taxon>Magnoliopsida</taxon>
        <taxon>eudicotyledons</taxon>
        <taxon>Gunneridae</taxon>
        <taxon>Pentapetalae</taxon>
        <taxon>asterids</taxon>
        <taxon>campanulids</taxon>
        <taxon>Asterales</taxon>
        <taxon>Asteraceae</taxon>
        <taxon>Asteroideae</taxon>
        <taxon>Anthemideae</taxon>
        <taxon>Anthemidinae</taxon>
        <taxon>Tanacetum</taxon>
    </lineage>
</organism>
<sequence length="404" mass="46315">NRRDLPRDILLDSIVVLRYEKRSKSENKGKVPTEMELVLEQTQQEHQRDTQVITVKMEILLEPTSNKLMVDPHGFKAVSKIHNHIVRIKRLLDDLGVTAAKICITTAKQKMRMRIYNDNPKIINYSLWEVIENGNAPPITKVFEGVENTIAPTTTEKKAQRRYLEEGLEGMGLDQNFERLQKLICPVGDSMVKVSHNEDVNQKFLEVYLEEMDLTEADAMLTIRARRILKEQLKGVFLLIGTEHRALRKNTRRVVPVEITTSNALVSVDGLWVMIGVIKLIEGLESVEARLLVYKKNESVYEEDIKVLKREIHLREVAITELRRKLELAQKQKDKIQLTVENFENSSKSLSKLIDCQIVDKCKTGLGYNAVPPPYTGNFMPPKPDLSFTGLEEFTSEPVVIKLF</sequence>
<reference evidence="2" key="1">
    <citation type="journal article" date="2022" name="Int. J. Mol. Sci.">
        <title>Draft Genome of Tanacetum Coccineum: Genomic Comparison of Closely Related Tanacetum-Family Plants.</title>
        <authorList>
            <person name="Yamashiro T."/>
            <person name="Shiraishi A."/>
            <person name="Nakayama K."/>
            <person name="Satake H."/>
        </authorList>
    </citation>
    <scope>NUCLEOTIDE SEQUENCE</scope>
</reference>
<dbReference type="EMBL" id="BQNB010018119">
    <property type="protein sequence ID" value="GJT70876.1"/>
    <property type="molecule type" value="Genomic_DNA"/>
</dbReference>
<name>A0ABQ5G5H1_9ASTR</name>
<protein>
    <submittedName>
        <fullName evidence="2">Uncharacterized protein</fullName>
    </submittedName>
</protein>
<feature type="coiled-coil region" evidence="1">
    <location>
        <begin position="319"/>
        <end position="346"/>
    </location>
</feature>
<keyword evidence="3" id="KW-1185">Reference proteome</keyword>
<keyword evidence="1" id="KW-0175">Coiled coil</keyword>
<evidence type="ECO:0000256" key="1">
    <source>
        <dbReference type="SAM" id="Coils"/>
    </source>
</evidence>
<evidence type="ECO:0000313" key="2">
    <source>
        <dbReference type="EMBL" id="GJT70876.1"/>
    </source>
</evidence>
<feature type="non-terminal residue" evidence="2">
    <location>
        <position position="1"/>
    </location>
</feature>
<gene>
    <name evidence="2" type="ORF">Tco_1030162</name>
</gene>
<reference evidence="2" key="2">
    <citation type="submission" date="2022-01" db="EMBL/GenBank/DDBJ databases">
        <authorList>
            <person name="Yamashiro T."/>
            <person name="Shiraishi A."/>
            <person name="Satake H."/>
            <person name="Nakayama K."/>
        </authorList>
    </citation>
    <scope>NUCLEOTIDE SEQUENCE</scope>
</reference>